<gene>
    <name evidence="2" type="ORF">KDM89_03865</name>
</gene>
<dbReference type="Proteomes" id="UP000680067">
    <property type="component" value="Unassembled WGS sequence"/>
</dbReference>
<dbReference type="PROSITE" id="PS51833">
    <property type="entry name" value="HDOD"/>
    <property type="match status" value="1"/>
</dbReference>
<dbReference type="PANTHER" id="PTHR33525">
    <property type="match status" value="1"/>
</dbReference>
<dbReference type="Gene3D" id="1.10.3210.10">
    <property type="entry name" value="Hypothetical protein af1432"/>
    <property type="match status" value="1"/>
</dbReference>
<evidence type="ECO:0000313" key="3">
    <source>
        <dbReference type="Proteomes" id="UP000680067"/>
    </source>
</evidence>
<sequence length="266" mass="28521">MNSAATFDPVPALSELQTLPVMPGVLRLLHEAGKRDTAEPAELSRLIALDPGLTAKLLRLTNASHFGANSKVVTTDQAAALLGSKQLLQMAAVTSHHNPASQLPAEALTLLWRRSIATAFCAKAIARTRNMKHGYAYTAGLLHRCGDLVLLLHPGLQRTMPEGDIPLTVIDAGAALAHQWQFADTITDAISHFSTPPEDPHQLLAAVVHLADAFVTALDLCGDATATLPLLSTHAWDTLALTEAECLQVFRETEMHALATFDLLQI</sequence>
<dbReference type="PANTHER" id="PTHR33525:SF6">
    <property type="entry name" value="HDOD DOMAIN-CONTAINING PROTEIN"/>
    <property type="match status" value="1"/>
</dbReference>
<protein>
    <submittedName>
        <fullName evidence="2">HDOD domain-containing protein</fullName>
    </submittedName>
</protein>
<dbReference type="InterPro" id="IPR013976">
    <property type="entry name" value="HDOD"/>
</dbReference>
<organism evidence="2 3">
    <name type="scientific">Undibacterium luofuense</name>
    <dbReference type="NCBI Taxonomy" id="2828733"/>
    <lineage>
        <taxon>Bacteria</taxon>
        <taxon>Pseudomonadati</taxon>
        <taxon>Pseudomonadota</taxon>
        <taxon>Betaproteobacteria</taxon>
        <taxon>Burkholderiales</taxon>
        <taxon>Oxalobacteraceae</taxon>
        <taxon>Undibacterium</taxon>
    </lineage>
</organism>
<dbReference type="AlphaFoldDB" id="A0A941I666"/>
<comment type="caution">
    <text evidence="2">The sequence shown here is derived from an EMBL/GenBank/DDBJ whole genome shotgun (WGS) entry which is preliminary data.</text>
</comment>
<accession>A0A941I666</accession>
<feature type="domain" description="HDOD" evidence="1">
    <location>
        <begin position="19"/>
        <end position="196"/>
    </location>
</feature>
<reference evidence="2" key="1">
    <citation type="submission" date="2021-04" db="EMBL/GenBank/DDBJ databases">
        <title>novel species isolated from subtropical streams in China.</title>
        <authorList>
            <person name="Lu H."/>
        </authorList>
    </citation>
    <scope>NUCLEOTIDE SEQUENCE</scope>
    <source>
        <strain evidence="2">LFS511W</strain>
    </source>
</reference>
<dbReference type="Pfam" id="PF08668">
    <property type="entry name" value="HDOD"/>
    <property type="match status" value="1"/>
</dbReference>
<dbReference type="RefSeq" id="WP_212686640.1">
    <property type="nucleotide sequence ID" value="NZ_JAGSPN010000002.1"/>
</dbReference>
<evidence type="ECO:0000259" key="1">
    <source>
        <dbReference type="PROSITE" id="PS51833"/>
    </source>
</evidence>
<name>A0A941I666_9BURK</name>
<dbReference type="SUPFAM" id="SSF109604">
    <property type="entry name" value="HD-domain/PDEase-like"/>
    <property type="match status" value="1"/>
</dbReference>
<dbReference type="InterPro" id="IPR052340">
    <property type="entry name" value="RNase_Y/CdgJ"/>
</dbReference>
<dbReference type="EMBL" id="JAGSPN010000002">
    <property type="protein sequence ID" value="MBR7781270.1"/>
    <property type="molecule type" value="Genomic_DNA"/>
</dbReference>
<proteinExistence type="predicted"/>
<evidence type="ECO:0000313" key="2">
    <source>
        <dbReference type="EMBL" id="MBR7781270.1"/>
    </source>
</evidence>
<keyword evidence="3" id="KW-1185">Reference proteome</keyword>